<keyword evidence="4 11" id="KW-0732">Signal</keyword>
<dbReference type="PROSITE" id="PS00026">
    <property type="entry name" value="CHIT_BIND_I_1"/>
    <property type="match status" value="1"/>
</dbReference>
<evidence type="ECO:0000256" key="10">
    <source>
        <dbReference type="SAM" id="Phobius"/>
    </source>
</evidence>
<feature type="domain" description="Chitin-binding type-1" evidence="12">
    <location>
        <begin position="43"/>
        <end position="89"/>
    </location>
</feature>
<keyword evidence="10" id="KW-0472">Membrane</keyword>
<keyword evidence="2 8" id="KW-0147">Chitin-binding</keyword>
<evidence type="ECO:0008006" key="16">
    <source>
        <dbReference type="Google" id="ProtNLM"/>
    </source>
</evidence>
<sequence>MRSSGTLIALTAAVLASSPLVAAHSHRLDDAHHLRLGKRAGSGGKCGPSAGNAVCDQGLCCSEDGVCGTGGEYCSAPACQLSYGPACDGNQKPTGADTSKTPRPRFGNVPYGVDITSCTVKGKMALTFDDGPYIYTSELLDLLKKNDVRATFFIVGNNGAKGQINDPSSGYVPIVQRMISDGHQVGSHSWSHADLELSTAEQRTSEIVNNEIAIASILGVIPTYFRPPYTSCGSACYDALNSFGYHVVNYDVDPKDWEDGGVKAEEIFSGIVMPSNPANSAFITLSHDIQPFTVHGFAQYMIDMAREKGFEFVTVGECLGDPAGNWYRDPSTGAAKAAGSGPATPPQRIETTSSSSVAPSTKSSSAEPSTSTSATVTPKPVPSGTDFGLGKNNNSSRSSTSTSASPTLSSSTSAPTSTSPAAGSAGSRVAVGTGVLGGNVVLGLLLGFFGLLFFSLN</sequence>
<dbReference type="GO" id="GO:0016810">
    <property type="term" value="F:hydrolase activity, acting on carbon-nitrogen (but not peptide) bonds"/>
    <property type="evidence" value="ECO:0007669"/>
    <property type="project" value="InterPro"/>
</dbReference>
<feature type="region of interest" description="Disordered" evidence="9">
    <location>
        <begin position="330"/>
        <end position="426"/>
    </location>
</feature>
<dbReference type="CDD" id="cd00035">
    <property type="entry name" value="ChtBD1"/>
    <property type="match status" value="1"/>
</dbReference>
<evidence type="ECO:0000256" key="8">
    <source>
        <dbReference type="PROSITE-ProRule" id="PRU00261"/>
    </source>
</evidence>
<feature type="disulfide bond" evidence="8">
    <location>
        <begin position="55"/>
        <end position="67"/>
    </location>
</feature>
<dbReference type="SUPFAM" id="SSF88713">
    <property type="entry name" value="Glycoside hydrolase/deacetylase"/>
    <property type="match status" value="1"/>
</dbReference>
<keyword evidence="5" id="KW-0378">Hydrolase</keyword>
<keyword evidence="3" id="KW-0479">Metal-binding</keyword>
<name>A0AAJ0FCP5_9PEZI</name>
<proteinExistence type="predicted"/>
<gene>
    <name evidence="14" type="ORF">QBC47DRAFT_185055</name>
</gene>
<dbReference type="Gene3D" id="3.20.20.370">
    <property type="entry name" value="Glycoside hydrolase/deacetylase"/>
    <property type="match status" value="1"/>
</dbReference>
<keyword evidence="7" id="KW-0170">Cobalt</keyword>
<keyword evidence="10" id="KW-0812">Transmembrane</keyword>
<comment type="caution">
    <text evidence="8">Lacks conserved residue(s) required for the propagation of feature annotation.</text>
</comment>
<evidence type="ECO:0000256" key="4">
    <source>
        <dbReference type="ARBA" id="ARBA00022729"/>
    </source>
</evidence>
<reference evidence="14" key="1">
    <citation type="submission" date="2023-06" db="EMBL/GenBank/DDBJ databases">
        <title>Genome-scale phylogeny and comparative genomics of the fungal order Sordariales.</title>
        <authorList>
            <consortium name="Lawrence Berkeley National Laboratory"/>
            <person name="Hensen N."/>
            <person name="Bonometti L."/>
            <person name="Westerberg I."/>
            <person name="Brannstrom I.O."/>
            <person name="Guillou S."/>
            <person name="Cros-Aarteil S."/>
            <person name="Calhoun S."/>
            <person name="Haridas S."/>
            <person name="Kuo A."/>
            <person name="Mondo S."/>
            <person name="Pangilinan J."/>
            <person name="Riley R."/>
            <person name="Labutti K."/>
            <person name="Andreopoulos B."/>
            <person name="Lipzen A."/>
            <person name="Chen C."/>
            <person name="Yanf M."/>
            <person name="Daum C."/>
            <person name="Ng V."/>
            <person name="Clum A."/>
            <person name="Steindorff A."/>
            <person name="Ohm R."/>
            <person name="Martin F."/>
            <person name="Silar P."/>
            <person name="Natvig D."/>
            <person name="Lalanne C."/>
            <person name="Gautier V."/>
            <person name="Ament-Velasquez S.L."/>
            <person name="Kruys A."/>
            <person name="Hutchinson M.I."/>
            <person name="Powell A.J."/>
            <person name="Barry K."/>
            <person name="Miller A.N."/>
            <person name="Grigoriev I.V."/>
            <person name="Debuchy R."/>
            <person name="Gladieux P."/>
            <person name="Thoren M.H."/>
            <person name="Johannesson H."/>
        </authorList>
    </citation>
    <scope>NUCLEOTIDE SEQUENCE</scope>
    <source>
        <strain evidence="14">PSN4</strain>
    </source>
</reference>
<dbReference type="InterPro" id="IPR002509">
    <property type="entry name" value="NODB_dom"/>
</dbReference>
<dbReference type="PROSITE" id="PS51677">
    <property type="entry name" value="NODB"/>
    <property type="match status" value="1"/>
</dbReference>
<evidence type="ECO:0000259" key="12">
    <source>
        <dbReference type="PROSITE" id="PS50941"/>
    </source>
</evidence>
<dbReference type="Gene3D" id="3.30.60.10">
    <property type="entry name" value="Endochitinase-like"/>
    <property type="match status" value="1"/>
</dbReference>
<dbReference type="PANTHER" id="PTHR46471">
    <property type="entry name" value="CHITIN DEACETYLASE"/>
    <property type="match status" value="1"/>
</dbReference>
<comment type="cofactor">
    <cofactor evidence="1">
        <name>Co(2+)</name>
        <dbReference type="ChEBI" id="CHEBI:48828"/>
    </cofactor>
</comment>
<evidence type="ECO:0000256" key="1">
    <source>
        <dbReference type="ARBA" id="ARBA00001941"/>
    </source>
</evidence>
<dbReference type="AlphaFoldDB" id="A0AAJ0FCP5"/>
<dbReference type="InterPro" id="IPR001002">
    <property type="entry name" value="Chitin-bd_1"/>
</dbReference>
<evidence type="ECO:0000313" key="15">
    <source>
        <dbReference type="Proteomes" id="UP001239445"/>
    </source>
</evidence>
<evidence type="ECO:0000259" key="13">
    <source>
        <dbReference type="PROSITE" id="PS51677"/>
    </source>
</evidence>
<dbReference type="PROSITE" id="PS50941">
    <property type="entry name" value="CHIT_BIND_I_2"/>
    <property type="match status" value="1"/>
</dbReference>
<evidence type="ECO:0000256" key="6">
    <source>
        <dbReference type="ARBA" id="ARBA00023277"/>
    </source>
</evidence>
<feature type="compositionally biased region" description="Low complexity" evidence="9">
    <location>
        <begin position="351"/>
        <end position="378"/>
    </location>
</feature>
<comment type="caution">
    <text evidence="14">The sequence shown here is derived from an EMBL/GenBank/DDBJ whole genome shotgun (WGS) entry which is preliminary data.</text>
</comment>
<evidence type="ECO:0000256" key="11">
    <source>
        <dbReference type="SAM" id="SignalP"/>
    </source>
</evidence>
<dbReference type="PANTHER" id="PTHR46471:SF2">
    <property type="entry name" value="CHITIN DEACETYLASE-RELATED"/>
    <property type="match status" value="1"/>
</dbReference>
<keyword evidence="10" id="KW-1133">Transmembrane helix</keyword>
<dbReference type="Pfam" id="PF01522">
    <property type="entry name" value="Polysacc_deac_1"/>
    <property type="match status" value="1"/>
</dbReference>
<evidence type="ECO:0000256" key="7">
    <source>
        <dbReference type="ARBA" id="ARBA00023285"/>
    </source>
</evidence>
<dbReference type="EMBL" id="MU839832">
    <property type="protein sequence ID" value="KAK1756360.1"/>
    <property type="molecule type" value="Genomic_DNA"/>
</dbReference>
<accession>A0AAJ0FCP5</accession>
<keyword evidence="6" id="KW-0119">Carbohydrate metabolism</keyword>
<organism evidence="14 15">
    <name type="scientific">Echria macrotheca</name>
    <dbReference type="NCBI Taxonomy" id="438768"/>
    <lineage>
        <taxon>Eukaryota</taxon>
        <taxon>Fungi</taxon>
        <taxon>Dikarya</taxon>
        <taxon>Ascomycota</taxon>
        <taxon>Pezizomycotina</taxon>
        <taxon>Sordariomycetes</taxon>
        <taxon>Sordariomycetidae</taxon>
        <taxon>Sordariales</taxon>
        <taxon>Schizotheciaceae</taxon>
        <taxon>Echria</taxon>
    </lineage>
</organism>
<dbReference type="GO" id="GO:0005975">
    <property type="term" value="P:carbohydrate metabolic process"/>
    <property type="evidence" value="ECO:0007669"/>
    <property type="project" value="InterPro"/>
</dbReference>
<evidence type="ECO:0000256" key="2">
    <source>
        <dbReference type="ARBA" id="ARBA00022669"/>
    </source>
</evidence>
<evidence type="ECO:0000256" key="5">
    <source>
        <dbReference type="ARBA" id="ARBA00022801"/>
    </source>
</evidence>
<feature type="compositionally biased region" description="Low complexity" evidence="9">
    <location>
        <begin position="395"/>
        <end position="426"/>
    </location>
</feature>
<feature type="chain" id="PRO_5042595314" description="Chitin deacetylase" evidence="11">
    <location>
        <begin position="24"/>
        <end position="457"/>
    </location>
</feature>
<keyword evidence="15" id="KW-1185">Reference proteome</keyword>
<keyword evidence="8" id="KW-1015">Disulfide bond</keyword>
<dbReference type="SMART" id="SM00270">
    <property type="entry name" value="ChtBD1"/>
    <property type="match status" value="1"/>
</dbReference>
<dbReference type="Proteomes" id="UP001239445">
    <property type="component" value="Unassembled WGS sequence"/>
</dbReference>
<evidence type="ECO:0000313" key="14">
    <source>
        <dbReference type="EMBL" id="KAK1756360.1"/>
    </source>
</evidence>
<protein>
    <recommendedName>
        <fullName evidence="16">Chitin deacetylase</fullName>
    </recommendedName>
</protein>
<evidence type="ECO:0000256" key="3">
    <source>
        <dbReference type="ARBA" id="ARBA00022723"/>
    </source>
</evidence>
<feature type="disulfide bond" evidence="8">
    <location>
        <begin position="60"/>
        <end position="74"/>
    </location>
</feature>
<evidence type="ECO:0000256" key="9">
    <source>
        <dbReference type="SAM" id="MobiDB-lite"/>
    </source>
</evidence>
<dbReference type="GO" id="GO:0008061">
    <property type="term" value="F:chitin binding"/>
    <property type="evidence" value="ECO:0007669"/>
    <property type="project" value="UniProtKB-UniRule"/>
</dbReference>
<dbReference type="InterPro" id="IPR018371">
    <property type="entry name" value="Chitin-binding_1_CS"/>
</dbReference>
<dbReference type="Pfam" id="PF00187">
    <property type="entry name" value="Chitin_bind_1"/>
    <property type="match status" value="1"/>
</dbReference>
<dbReference type="SUPFAM" id="SSF57016">
    <property type="entry name" value="Plant lectins/antimicrobial peptides"/>
    <property type="match status" value="1"/>
</dbReference>
<feature type="transmembrane region" description="Helical" evidence="10">
    <location>
        <begin position="429"/>
        <end position="454"/>
    </location>
</feature>
<feature type="domain" description="NodB homology" evidence="13">
    <location>
        <begin position="122"/>
        <end position="313"/>
    </location>
</feature>
<feature type="signal peptide" evidence="11">
    <location>
        <begin position="1"/>
        <end position="23"/>
    </location>
</feature>
<dbReference type="GO" id="GO:0046872">
    <property type="term" value="F:metal ion binding"/>
    <property type="evidence" value="ECO:0007669"/>
    <property type="project" value="UniProtKB-KW"/>
</dbReference>
<dbReference type="InterPro" id="IPR011330">
    <property type="entry name" value="Glyco_hydro/deAcase_b/a-brl"/>
</dbReference>
<dbReference type="CDD" id="cd10951">
    <property type="entry name" value="CE4_ClCDA_like"/>
    <property type="match status" value="1"/>
</dbReference>
<dbReference type="InterPro" id="IPR036861">
    <property type="entry name" value="Endochitinase-like_sf"/>
</dbReference>
<feature type="disulfide bond" evidence="8">
    <location>
        <begin position="46"/>
        <end position="61"/>
    </location>
</feature>